<dbReference type="AlphaFoldDB" id="A0A0A9GW62"/>
<proteinExistence type="predicted"/>
<dbReference type="EMBL" id="GBRH01173058">
    <property type="protein sequence ID" value="JAE24838.1"/>
    <property type="molecule type" value="Transcribed_RNA"/>
</dbReference>
<evidence type="ECO:0000313" key="1">
    <source>
        <dbReference type="EMBL" id="JAE24838.1"/>
    </source>
</evidence>
<organism evidence="1">
    <name type="scientific">Arundo donax</name>
    <name type="common">Giant reed</name>
    <name type="synonym">Donax arundinaceus</name>
    <dbReference type="NCBI Taxonomy" id="35708"/>
    <lineage>
        <taxon>Eukaryota</taxon>
        <taxon>Viridiplantae</taxon>
        <taxon>Streptophyta</taxon>
        <taxon>Embryophyta</taxon>
        <taxon>Tracheophyta</taxon>
        <taxon>Spermatophyta</taxon>
        <taxon>Magnoliopsida</taxon>
        <taxon>Liliopsida</taxon>
        <taxon>Poales</taxon>
        <taxon>Poaceae</taxon>
        <taxon>PACMAD clade</taxon>
        <taxon>Arundinoideae</taxon>
        <taxon>Arundineae</taxon>
        <taxon>Arundo</taxon>
    </lineage>
</organism>
<name>A0A0A9GW62_ARUDO</name>
<reference evidence="1" key="1">
    <citation type="submission" date="2014-09" db="EMBL/GenBank/DDBJ databases">
        <authorList>
            <person name="Magalhaes I.L.F."/>
            <person name="Oliveira U."/>
            <person name="Santos F.R."/>
            <person name="Vidigal T.H.D.A."/>
            <person name="Brescovit A.D."/>
            <person name="Santos A.J."/>
        </authorList>
    </citation>
    <scope>NUCLEOTIDE SEQUENCE</scope>
    <source>
        <tissue evidence="1">Shoot tissue taken approximately 20 cm above the soil surface</tissue>
    </source>
</reference>
<protein>
    <submittedName>
        <fullName evidence="1">Uncharacterized protein</fullName>
    </submittedName>
</protein>
<reference evidence="1" key="2">
    <citation type="journal article" date="2015" name="Data Brief">
        <title>Shoot transcriptome of the giant reed, Arundo donax.</title>
        <authorList>
            <person name="Barrero R.A."/>
            <person name="Guerrero F.D."/>
            <person name="Moolhuijzen P."/>
            <person name="Goolsby J.A."/>
            <person name="Tidwell J."/>
            <person name="Bellgard S.E."/>
            <person name="Bellgard M.I."/>
        </authorList>
    </citation>
    <scope>NUCLEOTIDE SEQUENCE</scope>
    <source>
        <tissue evidence="1">Shoot tissue taken approximately 20 cm above the soil surface</tissue>
    </source>
</reference>
<sequence length="56" mass="5831">MLGFMSNGSAYSDLGGHHSLTLLQGNLNNVVLGTTDISFFGSCSATDNIRKAPVLS</sequence>
<accession>A0A0A9GW62</accession>